<dbReference type="AlphaFoldDB" id="A0A2Z7AUP9"/>
<name>A0A2Z7AUP9_9LAMI</name>
<evidence type="ECO:0000313" key="2">
    <source>
        <dbReference type="Proteomes" id="UP000250235"/>
    </source>
</evidence>
<dbReference type="EMBL" id="KV012039">
    <property type="protein sequence ID" value="KZV25098.1"/>
    <property type="molecule type" value="Genomic_DNA"/>
</dbReference>
<sequence>MVSSEIDAMKSELLVESLIKSGLIGDDCDWFTCDWFACDWFTVACDWFLLRLVPMLRLVLMLRPILFPKYPSDSFQRLVVPNEWSYPTIVYSNE</sequence>
<protein>
    <submittedName>
        <fullName evidence="1">Uncharacterized protein</fullName>
    </submittedName>
</protein>
<organism evidence="1 2">
    <name type="scientific">Dorcoceras hygrometricum</name>
    <dbReference type="NCBI Taxonomy" id="472368"/>
    <lineage>
        <taxon>Eukaryota</taxon>
        <taxon>Viridiplantae</taxon>
        <taxon>Streptophyta</taxon>
        <taxon>Embryophyta</taxon>
        <taxon>Tracheophyta</taxon>
        <taxon>Spermatophyta</taxon>
        <taxon>Magnoliopsida</taxon>
        <taxon>eudicotyledons</taxon>
        <taxon>Gunneridae</taxon>
        <taxon>Pentapetalae</taxon>
        <taxon>asterids</taxon>
        <taxon>lamiids</taxon>
        <taxon>Lamiales</taxon>
        <taxon>Gesneriaceae</taxon>
        <taxon>Didymocarpoideae</taxon>
        <taxon>Trichosporeae</taxon>
        <taxon>Loxocarpinae</taxon>
        <taxon>Dorcoceras</taxon>
    </lineage>
</organism>
<accession>A0A2Z7AUP9</accession>
<gene>
    <name evidence="1" type="ORF">F511_03396</name>
</gene>
<proteinExistence type="predicted"/>
<keyword evidence="2" id="KW-1185">Reference proteome</keyword>
<dbReference type="Proteomes" id="UP000250235">
    <property type="component" value="Unassembled WGS sequence"/>
</dbReference>
<evidence type="ECO:0000313" key="1">
    <source>
        <dbReference type="EMBL" id="KZV25098.1"/>
    </source>
</evidence>
<reference evidence="1 2" key="1">
    <citation type="journal article" date="2015" name="Proc. Natl. Acad. Sci. U.S.A.">
        <title>The resurrection genome of Boea hygrometrica: A blueprint for survival of dehydration.</title>
        <authorList>
            <person name="Xiao L."/>
            <person name="Yang G."/>
            <person name="Zhang L."/>
            <person name="Yang X."/>
            <person name="Zhao S."/>
            <person name="Ji Z."/>
            <person name="Zhou Q."/>
            <person name="Hu M."/>
            <person name="Wang Y."/>
            <person name="Chen M."/>
            <person name="Xu Y."/>
            <person name="Jin H."/>
            <person name="Xiao X."/>
            <person name="Hu G."/>
            <person name="Bao F."/>
            <person name="Hu Y."/>
            <person name="Wan P."/>
            <person name="Li L."/>
            <person name="Deng X."/>
            <person name="Kuang T."/>
            <person name="Xiang C."/>
            <person name="Zhu J.K."/>
            <person name="Oliver M.J."/>
            <person name="He Y."/>
        </authorList>
    </citation>
    <scope>NUCLEOTIDE SEQUENCE [LARGE SCALE GENOMIC DNA]</scope>
    <source>
        <strain evidence="2">cv. XS01</strain>
    </source>
</reference>